<dbReference type="AlphaFoldDB" id="F9XGN6"/>
<gene>
    <name evidence="1" type="ORF">MYCGRDRAFT_100846</name>
</gene>
<dbReference type="KEGG" id="ztr:MYCGRDRAFT_100846"/>
<dbReference type="VEuPathDB" id="FungiDB:ZTRI_7.581"/>
<organism evidence="1 2">
    <name type="scientific">Zymoseptoria tritici (strain CBS 115943 / IPO323)</name>
    <name type="common">Speckled leaf blotch fungus</name>
    <name type="synonym">Septoria tritici</name>
    <dbReference type="NCBI Taxonomy" id="336722"/>
    <lineage>
        <taxon>Eukaryota</taxon>
        <taxon>Fungi</taxon>
        <taxon>Dikarya</taxon>
        <taxon>Ascomycota</taxon>
        <taxon>Pezizomycotina</taxon>
        <taxon>Dothideomycetes</taxon>
        <taxon>Dothideomycetidae</taxon>
        <taxon>Mycosphaerellales</taxon>
        <taxon>Mycosphaerellaceae</taxon>
        <taxon>Zymoseptoria</taxon>
    </lineage>
</organism>
<dbReference type="HOGENOM" id="CLU_2348299_0_0_1"/>
<sequence length="97" mass="10315">MCTARIMCAPVARTNLLRPESLIGGIVTITKTIPIVGRRTTTTTTNGPVGLMKVRDILADSRACRGKIPLLWLESEKESIAFRALLHGGVASGTLVG</sequence>
<evidence type="ECO:0000313" key="2">
    <source>
        <dbReference type="Proteomes" id="UP000008062"/>
    </source>
</evidence>
<reference evidence="1 2" key="1">
    <citation type="journal article" date="2011" name="PLoS Genet.">
        <title>Finished genome of the fungal wheat pathogen Mycosphaerella graminicola reveals dispensome structure, chromosome plasticity, and stealth pathogenesis.</title>
        <authorList>
            <person name="Goodwin S.B."/>
            <person name="Ben M'barek S."/>
            <person name="Dhillon B."/>
            <person name="Wittenberg A.H.J."/>
            <person name="Crane C.F."/>
            <person name="Hane J.K."/>
            <person name="Foster A.J."/>
            <person name="Van der Lee T.A.J."/>
            <person name="Grimwood J."/>
            <person name="Aerts A."/>
            <person name="Antoniw J."/>
            <person name="Bailey A."/>
            <person name="Bluhm B."/>
            <person name="Bowler J."/>
            <person name="Bristow J."/>
            <person name="van der Burgt A."/>
            <person name="Canto-Canche B."/>
            <person name="Churchill A.C.L."/>
            <person name="Conde-Ferraez L."/>
            <person name="Cools H.J."/>
            <person name="Coutinho P.M."/>
            <person name="Csukai M."/>
            <person name="Dehal P."/>
            <person name="De Wit P."/>
            <person name="Donzelli B."/>
            <person name="van de Geest H.C."/>
            <person name="van Ham R.C.H.J."/>
            <person name="Hammond-Kosack K.E."/>
            <person name="Henrissat B."/>
            <person name="Kilian A."/>
            <person name="Kobayashi A.K."/>
            <person name="Koopmann E."/>
            <person name="Kourmpetis Y."/>
            <person name="Kuzniar A."/>
            <person name="Lindquist E."/>
            <person name="Lombard V."/>
            <person name="Maliepaard C."/>
            <person name="Martins N."/>
            <person name="Mehrabi R."/>
            <person name="Nap J.P.H."/>
            <person name="Ponomarenko A."/>
            <person name="Rudd J.J."/>
            <person name="Salamov A."/>
            <person name="Schmutz J."/>
            <person name="Schouten H.J."/>
            <person name="Shapiro H."/>
            <person name="Stergiopoulos I."/>
            <person name="Torriani S.F.F."/>
            <person name="Tu H."/>
            <person name="de Vries R.P."/>
            <person name="Waalwijk C."/>
            <person name="Ware S.B."/>
            <person name="Wiebenga A."/>
            <person name="Zwiers L.-H."/>
            <person name="Oliver R.P."/>
            <person name="Grigoriev I.V."/>
            <person name="Kema G.H.J."/>
        </authorList>
    </citation>
    <scope>NUCLEOTIDE SEQUENCE [LARGE SCALE GENOMIC DNA]</scope>
    <source>
        <strain evidence="2">CBS 115943 / IPO323</strain>
    </source>
</reference>
<dbReference type="InParanoid" id="F9XGN6"/>
<name>F9XGN6_ZYMTI</name>
<evidence type="ECO:0000313" key="1">
    <source>
        <dbReference type="EMBL" id="EGP85794.1"/>
    </source>
</evidence>
<dbReference type="Proteomes" id="UP000008062">
    <property type="component" value="Chromosome 7"/>
</dbReference>
<keyword evidence="2" id="KW-1185">Reference proteome</keyword>
<dbReference type="GeneID" id="13397556"/>
<dbReference type="EMBL" id="CM001202">
    <property type="protein sequence ID" value="EGP85794.1"/>
    <property type="molecule type" value="Genomic_DNA"/>
</dbReference>
<protein>
    <submittedName>
        <fullName evidence="1">Uncharacterized protein</fullName>
    </submittedName>
</protein>
<accession>F9XGN6</accession>
<dbReference type="RefSeq" id="XP_003850818.1">
    <property type="nucleotide sequence ID" value="XM_003850770.1"/>
</dbReference>
<proteinExistence type="predicted"/>